<protein>
    <submittedName>
        <fullName evidence="2">SIR2 family protein</fullName>
    </submittedName>
</protein>
<evidence type="ECO:0000313" key="3">
    <source>
        <dbReference type="Proteomes" id="UP001642900"/>
    </source>
</evidence>
<name>A0A6G4WIF1_9HYPH</name>
<dbReference type="Proteomes" id="UP001642900">
    <property type="component" value="Unassembled WGS sequence"/>
</dbReference>
<dbReference type="RefSeq" id="WP_165032911.1">
    <property type="nucleotide sequence ID" value="NZ_JAAKZF010000056.1"/>
</dbReference>
<evidence type="ECO:0000259" key="1">
    <source>
        <dbReference type="Pfam" id="PF18185"/>
    </source>
</evidence>
<dbReference type="SUPFAM" id="SSF52467">
    <property type="entry name" value="DHS-like NAD/FAD-binding domain"/>
    <property type="match status" value="1"/>
</dbReference>
<comment type="caution">
    <text evidence="2">The sequence shown here is derived from an EMBL/GenBank/DDBJ whole genome shotgun (WGS) entry which is preliminary data.</text>
</comment>
<proteinExistence type="predicted"/>
<gene>
    <name evidence="2" type="ORF">G6N73_26205</name>
</gene>
<dbReference type="EMBL" id="JAAKZF010000056">
    <property type="protein sequence ID" value="NGO54575.1"/>
    <property type="molecule type" value="Genomic_DNA"/>
</dbReference>
<reference evidence="2 3" key="1">
    <citation type="submission" date="2020-02" db="EMBL/GenBank/DDBJ databases">
        <title>Genome sequence of strain CCNWXJ40-4.</title>
        <authorList>
            <person name="Gao J."/>
            <person name="Sun J."/>
        </authorList>
    </citation>
    <scope>NUCLEOTIDE SEQUENCE [LARGE SCALE GENOMIC DNA]</scope>
    <source>
        <strain evidence="2 3">CCNWXJ 40-4</strain>
    </source>
</reference>
<dbReference type="InterPro" id="IPR041486">
    <property type="entry name" value="ThsA_STALD"/>
</dbReference>
<keyword evidence="3" id="KW-1185">Reference proteome</keyword>
<dbReference type="AlphaFoldDB" id="A0A6G4WIF1"/>
<sequence>MRREKFIEAYVEALSNDTAGLFVGAGVSISAGYPSWKTLVQELAEEIGLDVDQETDLPGVVQYFLNRAGKKRTSLAKLITKEIGTEKPIPDILHTLARLPLKHVWTTNYDELLERAWREQRLLMEVNTDKQHLVLNNPAAHAQLYKMHGTVKNPADVVIAKGDYEGYRRERGEFLNLLHSHLVSRRMLFLGFSFTDPNLAQLFTLIREAFGDTPPEHYAVVKRPQRRDFAGRGSKERFEYAERRHKLWVEDLENYGIHCVEVDGWSELDELMKAVEHRLASSSVMVSGSYPEELPSGGTEGRKRTEAVARGIGEMLARDRYRIVSGFGLVVGSAILSGALEELYRDTTPNLERHLFLRPFPQMIPEGQERQEFYRRYREDLVRQAGSCIFIGGVKIEEGRTVAAAGVISEYEMLKTLGRTPIPIGATGGAAQEIWAAVNADYAAFFGRMPRRAFDVLNDVDATSKQIVDAVGEILKWIKEKGI</sequence>
<organism evidence="2 3">
    <name type="scientific">Allomesorhizobium camelthorni</name>
    <dbReference type="NCBI Taxonomy" id="475069"/>
    <lineage>
        <taxon>Bacteria</taxon>
        <taxon>Pseudomonadati</taxon>
        <taxon>Pseudomonadota</taxon>
        <taxon>Alphaproteobacteria</taxon>
        <taxon>Hyphomicrobiales</taxon>
        <taxon>Phyllobacteriaceae</taxon>
        <taxon>Allomesorhizobium</taxon>
    </lineage>
</organism>
<feature type="domain" description="NAD(+) hydrolase ThsA Sir2/TIR-associating SLOG" evidence="1">
    <location>
        <begin position="268"/>
        <end position="476"/>
    </location>
</feature>
<dbReference type="Pfam" id="PF13289">
    <property type="entry name" value="SIR2_2"/>
    <property type="match status" value="1"/>
</dbReference>
<accession>A0A6G4WIF1</accession>
<dbReference type="InterPro" id="IPR029035">
    <property type="entry name" value="DHS-like_NAD/FAD-binding_dom"/>
</dbReference>
<dbReference type="Pfam" id="PF18185">
    <property type="entry name" value="STALD"/>
    <property type="match status" value="1"/>
</dbReference>
<evidence type="ECO:0000313" key="2">
    <source>
        <dbReference type="EMBL" id="NGO54575.1"/>
    </source>
</evidence>